<dbReference type="InterPro" id="IPR036291">
    <property type="entry name" value="NAD(P)-bd_dom_sf"/>
</dbReference>
<reference evidence="3" key="1">
    <citation type="journal article" date="2019" name="Int. J. Syst. Evol. Microbiol.">
        <title>The Global Catalogue of Microorganisms (GCM) 10K type strain sequencing project: providing services to taxonomists for standard genome sequencing and annotation.</title>
        <authorList>
            <consortium name="The Broad Institute Genomics Platform"/>
            <consortium name="The Broad Institute Genome Sequencing Center for Infectious Disease"/>
            <person name="Wu L."/>
            <person name="Ma J."/>
        </authorList>
    </citation>
    <scope>NUCLEOTIDE SEQUENCE [LARGE SCALE GENOMIC DNA]</scope>
    <source>
        <strain evidence="3">KCTC 62164</strain>
    </source>
</reference>
<comment type="caution">
    <text evidence="2">The sequence shown here is derived from an EMBL/GenBank/DDBJ whole genome shotgun (WGS) entry which is preliminary data.</text>
</comment>
<name>A0ABV7DA17_9PROT</name>
<dbReference type="Proteomes" id="UP001595444">
    <property type="component" value="Unassembled WGS sequence"/>
</dbReference>
<sequence>MLTHMNADYKKPDRVVLLGGSGFVGKAVSALLKEEAIDVASFSSADIDLSTEAGAVKLATELKEGDSLVVLSALTPDKGKGIDTFMKNLRMVEGVCSAVQKTMPAHIVYFSSDAVYPMTENPVSEESAAAPGDLYGAMHLAREIMLKSAVADRLCILRPTLIYGAGDTHSSYGPNRFRRVAAADGKITIGGEGEETRDHIYVADVAALVRLVLGHKSTGLLNVATGVSTDFGTLARMVAALFDTDVPVKGSPRGSAITHRKFDITACRKAFPAFAFTPLDQGLALAQKDVE</sequence>
<proteinExistence type="predicted"/>
<dbReference type="EMBL" id="JBHRSL010000028">
    <property type="protein sequence ID" value="MFC3053740.1"/>
    <property type="molecule type" value="Genomic_DNA"/>
</dbReference>
<accession>A0ABV7DA17</accession>
<dbReference type="PANTHER" id="PTHR43245:SF53">
    <property type="entry name" value="EPIMERASE-RELATED"/>
    <property type="match status" value="1"/>
</dbReference>
<dbReference type="CDD" id="cd08946">
    <property type="entry name" value="SDR_e"/>
    <property type="match status" value="1"/>
</dbReference>
<dbReference type="InterPro" id="IPR050177">
    <property type="entry name" value="Lipid_A_modif_metabolic_enz"/>
</dbReference>
<dbReference type="Gene3D" id="3.40.50.720">
    <property type="entry name" value="NAD(P)-binding Rossmann-like Domain"/>
    <property type="match status" value="1"/>
</dbReference>
<evidence type="ECO:0000313" key="2">
    <source>
        <dbReference type="EMBL" id="MFC3053740.1"/>
    </source>
</evidence>
<dbReference type="PANTHER" id="PTHR43245">
    <property type="entry name" value="BIFUNCTIONAL POLYMYXIN RESISTANCE PROTEIN ARNA"/>
    <property type="match status" value="1"/>
</dbReference>
<organism evidence="2 3">
    <name type="scientific">Kordiimonas pumila</name>
    <dbReference type="NCBI Taxonomy" id="2161677"/>
    <lineage>
        <taxon>Bacteria</taxon>
        <taxon>Pseudomonadati</taxon>
        <taxon>Pseudomonadota</taxon>
        <taxon>Alphaproteobacteria</taxon>
        <taxon>Kordiimonadales</taxon>
        <taxon>Kordiimonadaceae</taxon>
        <taxon>Kordiimonas</taxon>
    </lineage>
</organism>
<dbReference type="Pfam" id="PF01370">
    <property type="entry name" value="Epimerase"/>
    <property type="match status" value="1"/>
</dbReference>
<feature type="domain" description="NAD-dependent epimerase/dehydratase" evidence="1">
    <location>
        <begin position="15"/>
        <end position="219"/>
    </location>
</feature>
<keyword evidence="3" id="KW-1185">Reference proteome</keyword>
<gene>
    <name evidence="2" type="ORF">ACFOKA_17710</name>
</gene>
<evidence type="ECO:0000259" key="1">
    <source>
        <dbReference type="Pfam" id="PF01370"/>
    </source>
</evidence>
<dbReference type="RefSeq" id="WP_194214441.1">
    <property type="nucleotide sequence ID" value="NZ_CP061205.1"/>
</dbReference>
<protein>
    <submittedName>
        <fullName evidence="2">NAD-dependent epimerase/dehydratase family protein</fullName>
    </submittedName>
</protein>
<evidence type="ECO:0000313" key="3">
    <source>
        <dbReference type="Proteomes" id="UP001595444"/>
    </source>
</evidence>
<dbReference type="InterPro" id="IPR001509">
    <property type="entry name" value="Epimerase_deHydtase"/>
</dbReference>
<dbReference type="SUPFAM" id="SSF51735">
    <property type="entry name" value="NAD(P)-binding Rossmann-fold domains"/>
    <property type="match status" value="1"/>
</dbReference>